<keyword evidence="2" id="KW-1185">Reference proteome</keyword>
<organism evidence="1 2">
    <name type="scientific">Colocasia esculenta</name>
    <name type="common">Wild taro</name>
    <name type="synonym">Arum esculentum</name>
    <dbReference type="NCBI Taxonomy" id="4460"/>
    <lineage>
        <taxon>Eukaryota</taxon>
        <taxon>Viridiplantae</taxon>
        <taxon>Streptophyta</taxon>
        <taxon>Embryophyta</taxon>
        <taxon>Tracheophyta</taxon>
        <taxon>Spermatophyta</taxon>
        <taxon>Magnoliopsida</taxon>
        <taxon>Liliopsida</taxon>
        <taxon>Araceae</taxon>
        <taxon>Aroideae</taxon>
        <taxon>Colocasieae</taxon>
        <taxon>Colocasia</taxon>
    </lineage>
</organism>
<sequence>MKDYDAILGLDWLEEHYALTSGRRPYWRQYHDVDVVSASTPWTPTLIPASNDVDANFSNLHALQSPEFREQATPTIGELSPTEGEKTYFRTVRNPTLYSPKSELLELDPATCWFKEFAGSTRKASSTSEGTGACSGTRSKEFLRASWDSQGELHRALDPSGEFSRGKYPTHNVPEMNCDFFMWCDKVQSFVETTTTCEKYEKIKKLEDKIAWLEDELRGSKSLINKVKGVVKSLPKAFAFLSILDKDGDDGSDGDSHSQEDMNFVVTRGAVEAKPLVGAMEAKPCRHRVGRGRRTPPISPWGPVCGGTVTDL</sequence>
<proteinExistence type="predicted"/>
<evidence type="ECO:0000313" key="1">
    <source>
        <dbReference type="EMBL" id="MQL70020.1"/>
    </source>
</evidence>
<gene>
    <name evidence="1" type="ORF">Taro_002339</name>
</gene>
<protein>
    <submittedName>
        <fullName evidence="1">Uncharacterized protein</fullName>
    </submittedName>
</protein>
<accession>A0A843TL92</accession>
<dbReference type="AlphaFoldDB" id="A0A843TL92"/>
<dbReference type="EMBL" id="NMUH01000054">
    <property type="protein sequence ID" value="MQL70020.1"/>
    <property type="molecule type" value="Genomic_DNA"/>
</dbReference>
<comment type="caution">
    <text evidence="1">The sequence shown here is derived from an EMBL/GenBank/DDBJ whole genome shotgun (WGS) entry which is preliminary data.</text>
</comment>
<reference evidence="1" key="1">
    <citation type="submission" date="2017-07" db="EMBL/GenBank/DDBJ databases">
        <title>Taro Niue Genome Assembly and Annotation.</title>
        <authorList>
            <person name="Atibalentja N."/>
            <person name="Keating K."/>
            <person name="Fields C.J."/>
        </authorList>
    </citation>
    <scope>NUCLEOTIDE SEQUENCE</scope>
    <source>
        <strain evidence="1">Niue_2</strain>
        <tissue evidence="1">Leaf</tissue>
    </source>
</reference>
<evidence type="ECO:0000313" key="2">
    <source>
        <dbReference type="Proteomes" id="UP000652761"/>
    </source>
</evidence>
<dbReference type="Proteomes" id="UP000652761">
    <property type="component" value="Unassembled WGS sequence"/>
</dbReference>
<name>A0A843TL92_COLES</name>